<name>A0AAU9XKV7_9CNID</name>
<dbReference type="FunFam" id="3.40.390.10:FF:000139">
    <property type="entry name" value="Metalloendopeptidase"/>
    <property type="match status" value="1"/>
</dbReference>
<dbReference type="InterPro" id="IPR025423">
    <property type="entry name" value="TMEM205-like"/>
</dbReference>
<comment type="caution">
    <text evidence="9">The sequence shown here is derived from an EMBL/GenBank/DDBJ whole genome shotgun (WGS) entry which is preliminary data.</text>
</comment>
<evidence type="ECO:0000313" key="10">
    <source>
        <dbReference type="Proteomes" id="UP001159428"/>
    </source>
</evidence>
<feature type="domain" description="Peptidase M12A" evidence="8">
    <location>
        <begin position="299"/>
        <end position="495"/>
    </location>
</feature>
<dbReference type="SUPFAM" id="SSF55486">
    <property type="entry name" value="Metalloproteases ('zincins'), catalytic domain"/>
    <property type="match status" value="1"/>
</dbReference>
<evidence type="ECO:0000256" key="1">
    <source>
        <dbReference type="ARBA" id="ARBA00004370"/>
    </source>
</evidence>
<dbReference type="InterPro" id="IPR034035">
    <property type="entry name" value="Astacin-like_dom"/>
</dbReference>
<dbReference type="SMART" id="SM00235">
    <property type="entry name" value="ZnMc"/>
    <property type="match status" value="1"/>
</dbReference>
<dbReference type="PANTHER" id="PTHR10127:SF901">
    <property type="entry name" value="METALLOENDOPEPTIDASE"/>
    <property type="match status" value="1"/>
</dbReference>
<evidence type="ECO:0000256" key="4">
    <source>
        <dbReference type="ARBA" id="ARBA00023136"/>
    </source>
</evidence>
<gene>
    <name evidence="9" type="ORF">PMEA_00024859</name>
</gene>
<keyword evidence="5 6" id="KW-0645">Protease</keyword>
<keyword evidence="5 6" id="KW-0482">Metalloprotease</keyword>
<feature type="chain" id="PRO_5043085041" description="Metalloendopeptidase" evidence="6">
    <location>
        <begin position="21"/>
        <end position="495"/>
    </location>
</feature>
<feature type="binding site" evidence="5">
    <location>
        <position position="394"/>
    </location>
    <ligand>
        <name>Zn(2+)</name>
        <dbReference type="ChEBI" id="CHEBI:29105"/>
        <note>catalytic</note>
    </ligand>
</feature>
<feature type="transmembrane region" description="Helical" evidence="7">
    <location>
        <begin position="191"/>
        <end position="217"/>
    </location>
</feature>
<evidence type="ECO:0000259" key="8">
    <source>
        <dbReference type="PROSITE" id="PS51864"/>
    </source>
</evidence>
<dbReference type="Gene3D" id="3.40.390.10">
    <property type="entry name" value="Collagenase (Catalytic Domain)"/>
    <property type="match status" value="1"/>
</dbReference>
<dbReference type="EC" id="3.4.24.-" evidence="6"/>
<feature type="active site" evidence="5">
    <location>
        <position position="391"/>
    </location>
</feature>
<comment type="subcellular location">
    <subcellularLocation>
        <location evidence="1">Membrane</location>
    </subcellularLocation>
</comment>
<dbReference type="GO" id="GO:0008270">
    <property type="term" value="F:zinc ion binding"/>
    <property type="evidence" value="ECO:0007669"/>
    <property type="project" value="UniProtKB-UniRule"/>
</dbReference>
<evidence type="ECO:0000256" key="3">
    <source>
        <dbReference type="ARBA" id="ARBA00022989"/>
    </source>
</evidence>
<dbReference type="Proteomes" id="UP001159428">
    <property type="component" value="Unassembled WGS sequence"/>
</dbReference>
<dbReference type="InterPro" id="IPR001506">
    <property type="entry name" value="Peptidase_M12A"/>
</dbReference>
<protein>
    <recommendedName>
        <fullName evidence="6">Metalloendopeptidase</fullName>
        <ecNumber evidence="6">3.4.24.-</ecNumber>
    </recommendedName>
</protein>
<keyword evidence="5 6" id="KW-0378">Hydrolase</keyword>
<keyword evidence="5 6" id="KW-0862">Zinc</keyword>
<keyword evidence="5" id="KW-1015">Disulfide bond</keyword>
<dbReference type="PROSITE" id="PS51864">
    <property type="entry name" value="ASTACIN"/>
    <property type="match status" value="1"/>
</dbReference>
<feature type="transmembrane region" description="Helical" evidence="7">
    <location>
        <begin position="84"/>
        <end position="103"/>
    </location>
</feature>
<keyword evidence="5 6" id="KW-0479">Metal-binding</keyword>
<evidence type="ECO:0000256" key="6">
    <source>
        <dbReference type="RuleBase" id="RU361183"/>
    </source>
</evidence>
<evidence type="ECO:0000313" key="9">
    <source>
        <dbReference type="EMBL" id="CAH3150716.1"/>
    </source>
</evidence>
<dbReference type="PANTHER" id="PTHR10127">
    <property type="entry name" value="DISCOIDIN, CUB, EGF, LAMININ , AND ZINC METALLOPROTEASE DOMAIN CONTAINING"/>
    <property type="match status" value="1"/>
</dbReference>
<comment type="cofactor">
    <cofactor evidence="5 6">
        <name>Zn(2+)</name>
        <dbReference type="ChEBI" id="CHEBI:29105"/>
    </cofactor>
    <text evidence="5 6">Binds 1 zinc ion per subunit.</text>
</comment>
<sequence length="495" mass="56507">MTFQVCLNLLGLCFLCVIVSMSSRISEEIQKGYLLTTTIRLVHLISFGTWFGMQFWVTFIAGYKMYFTLTRHTFGNLQSQLFPVYFTVGSCLSTVALVTYYLMHPVEVWTGDVKLQVSGLAVSMLATLINKFYLEPRTTAMMLKRYAYEKEHGYGDDIGPIKDEAFKMDETYLKMTHEFCMVHGFTSMANILAYTGSFLHVWLLAKSQVLLFVWHILENEERGGNLHGHIVGVNEAYDEISRRGGLGAIPIEEEIVTVNEDPYNRPGCGDPLFEGDLCLDPEDQAVVNHVVPETDLKRNIIRDGKKLWPGKTVYYFVDDNLKRLRPKINDALSKIRSKTCLKFKEVGSSYGGDYIKMHKGNGCWSKVGRVGGSQPLSLGSGCEYVGVVMHELMHSLGIWHEQSRTDRDKYVEVLWHNIKKGYETNFDKYDHGKLDSLNLPYDFDSVMHYDRYLFSVDGKKPTIIARRQIWRELGGQLRGTLTDNDIAEIRALYGC</sequence>
<accession>A0AAU9XKV7</accession>
<dbReference type="CDD" id="cd04280">
    <property type="entry name" value="ZnMc_astacin_like"/>
    <property type="match status" value="1"/>
</dbReference>
<dbReference type="Pfam" id="PF01400">
    <property type="entry name" value="Astacin"/>
    <property type="match status" value="1"/>
</dbReference>
<feature type="transmembrane region" description="Helical" evidence="7">
    <location>
        <begin position="42"/>
        <end position="63"/>
    </location>
</feature>
<feature type="signal peptide" evidence="6">
    <location>
        <begin position="1"/>
        <end position="20"/>
    </location>
</feature>
<dbReference type="Pfam" id="PF13664">
    <property type="entry name" value="DUF4149"/>
    <property type="match status" value="1"/>
</dbReference>
<dbReference type="AlphaFoldDB" id="A0AAU9XKV7"/>
<dbReference type="EMBL" id="CALNXJ010000048">
    <property type="protein sequence ID" value="CAH3150716.1"/>
    <property type="molecule type" value="Genomic_DNA"/>
</dbReference>
<dbReference type="GO" id="GO:0004222">
    <property type="term" value="F:metalloendopeptidase activity"/>
    <property type="evidence" value="ECO:0007669"/>
    <property type="project" value="UniProtKB-UniRule"/>
</dbReference>
<keyword evidence="4 7" id="KW-0472">Membrane</keyword>
<comment type="caution">
    <text evidence="5">Lacks conserved residue(s) required for the propagation of feature annotation.</text>
</comment>
<feature type="binding site" evidence="5">
    <location>
        <position position="400"/>
    </location>
    <ligand>
        <name>Zn(2+)</name>
        <dbReference type="ChEBI" id="CHEBI:29105"/>
        <note>catalytic</note>
    </ligand>
</feature>
<keyword evidence="10" id="KW-1185">Reference proteome</keyword>
<organism evidence="9 10">
    <name type="scientific">Pocillopora meandrina</name>
    <dbReference type="NCBI Taxonomy" id="46732"/>
    <lineage>
        <taxon>Eukaryota</taxon>
        <taxon>Metazoa</taxon>
        <taxon>Cnidaria</taxon>
        <taxon>Anthozoa</taxon>
        <taxon>Hexacorallia</taxon>
        <taxon>Scleractinia</taxon>
        <taxon>Astrocoeniina</taxon>
        <taxon>Pocilloporidae</taxon>
        <taxon>Pocillopora</taxon>
    </lineage>
</organism>
<dbReference type="InterPro" id="IPR006026">
    <property type="entry name" value="Peptidase_Metallo"/>
</dbReference>
<dbReference type="InterPro" id="IPR024079">
    <property type="entry name" value="MetalloPept_cat_dom_sf"/>
</dbReference>
<feature type="transmembrane region" description="Helical" evidence="7">
    <location>
        <begin position="115"/>
        <end position="134"/>
    </location>
</feature>
<evidence type="ECO:0000256" key="2">
    <source>
        <dbReference type="ARBA" id="ARBA00022692"/>
    </source>
</evidence>
<reference evidence="9 10" key="1">
    <citation type="submission" date="2022-05" db="EMBL/GenBank/DDBJ databases">
        <authorList>
            <consortium name="Genoscope - CEA"/>
            <person name="William W."/>
        </authorList>
    </citation>
    <scope>NUCLEOTIDE SEQUENCE [LARGE SCALE GENOMIC DNA]</scope>
</reference>
<feature type="binding site" evidence="5">
    <location>
        <position position="390"/>
    </location>
    <ligand>
        <name>Zn(2+)</name>
        <dbReference type="ChEBI" id="CHEBI:29105"/>
        <note>catalytic</note>
    </ligand>
</feature>
<keyword evidence="6" id="KW-0732">Signal</keyword>
<feature type="disulfide bond" evidence="5">
    <location>
        <begin position="340"/>
        <end position="495"/>
    </location>
</feature>
<dbReference type="GO" id="GO:0016020">
    <property type="term" value="C:membrane"/>
    <property type="evidence" value="ECO:0007669"/>
    <property type="project" value="UniProtKB-SubCell"/>
</dbReference>
<evidence type="ECO:0000256" key="7">
    <source>
        <dbReference type="SAM" id="Phobius"/>
    </source>
</evidence>
<keyword evidence="2 7" id="KW-0812">Transmembrane</keyword>
<keyword evidence="3 7" id="KW-1133">Transmembrane helix</keyword>
<dbReference type="PRINTS" id="PR00480">
    <property type="entry name" value="ASTACIN"/>
</dbReference>
<evidence type="ECO:0000256" key="5">
    <source>
        <dbReference type="PROSITE-ProRule" id="PRU01211"/>
    </source>
</evidence>
<dbReference type="GO" id="GO:0006508">
    <property type="term" value="P:proteolysis"/>
    <property type="evidence" value="ECO:0007669"/>
    <property type="project" value="UniProtKB-KW"/>
</dbReference>
<proteinExistence type="predicted"/>